<dbReference type="GeneID" id="79854313"/>
<feature type="domain" description="DUF8180" evidence="2">
    <location>
        <begin position="52"/>
        <end position="107"/>
    </location>
</feature>
<evidence type="ECO:0000256" key="1">
    <source>
        <dbReference type="SAM" id="MobiDB-lite"/>
    </source>
</evidence>
<sequence>MHLLYDENGNPIPHGAHDEHHHHHDHHHEGEDCGHACNACGSEEKCKDENLALLTYMLQHNEHHAAELDEMADKLEKAGMADAAKQIREGVSDFQKGNMRLSLALTLVKEHLKEVK</sequence>
<dbReference type="Pfam" id="PF26551">
    <property type="entry name" value="DUF8180"/>
    <property type="match status" value="1"/>
</dbReference>
<dbReference type="Proteomes" id="UP000768180">
    <property type="component" value="Unassembled WGS sequence"/>
</dbReference>
<keyword evidence="6" id="KW-1185">Reference proteome</keyword>
<reference evidence="4" key="3">
    <citation type="submission" date="2020-02" db="EMBL/GenBank/DDBJ databases">
        <authorList>
            <person name="Littmann E."/>
            <person name="Sorbara M."/>
        </authorList>
    </citation>
    <scope>NUCLEOTIDE SEQUENCE</scope>
    <source>
        <strain evidence="4">MSK.14.54</strain>
    </source>
</reference>
<dbReference type="STRING" id="1150298.ERS852406_00719"/>
<evidence type="ECO:0000259" key="2">
    <source>
        <dbReference type="Pfam" id="PF26551"/>
    </source>
</evidence>
<dbReference type="AlphaFoldDB" id="A0A174LDI7"/>
<gene>
    <name evidence="3" type="ORF">ERS852406_00719</name>
    <name evidence="4" type="ORF">G5B05_00090</name>
</gene>
<protein>
    <submittedName>
        <fullName evidence="4">Cobalt transporter</fullName>
    </submittedName>
</protein>
<dbReference type="OrthoDB" id="2005728at2"/>
<evidence type="ECO:0000313" key="5">
    <source>
        <dbReference type="Proteomes" id="UP000095706"/>
    </source>
</evidence>
<evidence type="ECO:0000313" key="4">
    <source>
        <dbReference type="EMBL" id="NSE14851.1"/>
    </source>
</evidence>
<dbReference type="EMBL" id="JAAITQ010000001">
    <property type="protein sequence ID" value="NSE14851.1"/>
    <property type="molecule type" value="Genomic_DNA"/>
</dbReference>
<dbReference type="InterPro" id="IPR058493">
    <property type="entry name" value="DUF8180"/>
</dbReference>
<name>A0A174LDI7_9FIRM</name>
<dbReference type="RefSeq" id="WP_055218122.1">
    <property type="nucleotide sequence ID" value="NZ_CABJFB010000001.1"/>
</dbReference>
<reference evidence="4 6" key="2">
    <citation type="journal article" date="2020" name="Cell Host Microbe">
        <title>Functional and Genomic Variation between Human-Derived Isolates of Lachnospiraceae Reveals Inter- and Intra-Species Diversity.</title>
        <authorList>
            <person name="Sorbara M.T."/>
            <person name="Littmann E.R."/>
            <person name="Fontana E."/>
            <person name="Moody T.U."/>
            <person name="Kohout C.E."/>
            <person name="Gjonbalaj M."/>
            <person name="Eaton V."/>
            <person name="Seok R."/>
            <person name="Leiner I.M."/>
            <person name="Pamer E.G."/>
        </authorList>
    </citation>
    <scope>NUCLEOTIDE SEQUENCE [LARGE SCALE GENOMIC DNA]</scope>
    <source>
        <strain evidence="4 6">MSK.14.54</strain>
    </source>
</reference>
<evidence type="ECO:0000313" key="3">
    <source>
        <dbReference type="EMBL" id="CUN80637.1"/>
    </source>
</evidence>
<dbReference type="Proteomes" id="UP000095706">
    <property type="component" value="Unassembled WGS sequence"/>
</dbReference>
<reference evidence="3 5" key="1">
    <citation type="submission" date="2015-09" db="EMBL/GenBank/DDBJ databases">
        <authorList>
            <consortium name="Pathogen Informatics"/>
        </authorList>
    </citation>
    <scope>NUCLEOTIDE SEQUENCE [LARGE SCALE GENOMIC DNA]</scope>
    <source>
        <strain evidence="3 5">2789STDY5608849</strain>
    </source>
</reference>
<proteinExistence type="predicted"/>
<dbReference type="EMBL" id="CYYV01000003">
    <property type="protein sequence ID" value="CUN80637.1"/>
    <property type="molecule type" value="Genomic_DNA"/>
</dbReference>
<organism evidence="3 5">
    <name type="scientific">Fusicatenibacter saccharivorans</name>
    <dbReference type="NCBI Taxonomy" id="1150298"/>
    <lineage>
        <taxon>Bacteria</taxon>
        <taxon>Bacillati</taxon>
        <taxon>Bacillota</taxon>
        <taxon>Clostridia</taxon>
        <taxon>Lachnospirales</taxon>
        <taxon>Lachnospiraceae</taxon>
        <taxon>Fusicatenibacter</taxon>
    </lineage>
</organism>
<evidence type="ECO:0000313" key="6">
    <source>
        <dbReference type="Proteomes" id="UP000768180"/>
    </source>
</evidence>
<accession>A0A174LDI7</accession>
<feature type="region of interest" description="Disordered" evidence="1">
    <location>
        <begin position="1"/>
        <end position="34"/>
    </location>
</feature>